<sequence>MAKKGRTKGEKPEALISALQAANEDLRSKLTDIQIELHQEKCKVSKLEREKVQECKRTREQEQHRHTATLTEQRAKWHEEKQKELQALRENLVRQHEQEQARTAKIKDQENQRLKAALSAMRDGSGEKVRTALTLEAKEEARRFFDVERVKLLQEISELKQTKKQTDEALSTMIQADKMKAGDLRSEHQIHQEQISKIKWDSERDIRRLVDEIKSKERTIFSLEKELENAIGLLQKLQMQKDALDDQLFLVKEAECNLGSPKREIPGRAGDGAEHCGSPDMRRNQRRMADLNSTIRKLEDRNSLLVDERNELLKRVRESEKQCKPMLEKNKVLNKRNDDLSQTLQRMEEKLKGLAKENLEMNEKISSHLPLKKANCKSLNDLDQAHDDQEIEFLKLQVLEQQSMIDELTRDREKLLRKKRHKRNNRPIKRHIVVDTFFGYDEESMDSETSSVASFRMDRTPATPDEDLDEGLVNEESELRFRQLTREYQALQRAYALLQEHQGGLLDAEIEAKDSKWVEEKQLFFRRNQELLEKVEKLDAKCGRQQQELQDSKDQNELLEFRILELEERERKSPPFNHLRMHPFSEGVSALQIYCMKEGVKDVCVPDLIKLLDILGDNGNLRNEEQVAIIQASTVLSLAEKWIQQIEGTEAALHQKMIDLELEMEMFCKQKGYLEEELDYRKSALDQAYTQIQELEATLYNALQQDKVIGYGEPLSDMQKDELRTSVEKLRRQMLRKSREFDCQVLAERMELLHQAHQRIRDLEDKTDIQRRQIKDLEEKFLFLFLFFSLAFILWP</sequence>
<reference evidence="6" key="1">
    <citation type="submission" date="2020-07" db="EMBL/GenBank/DDBJ databases">
        <title>A long reads based de novo assembly of the rainbow trout Arlee double haploid line genome.</title>
        <authorList>
            <person name="Gao G."/>
            <person name="Palti Y."/>
        </authorList>
    </citation>
    <scope>NUCLEOTIDE SEQUENCE [LARGE SCALE GENOMIC DNA]</scope>
</reference>
<keyword evidence="2 3" id="KW-0175">Coiled coil</keyword>
<feature type="coiled-coil region" evidence="3">
    <location>
        <begin position="685"/>
        <end position="780"/>
    </location>
</feature>
<dbReference type="GO" id="GO:0008017">
    <property type="term" value="F:microtubule binding"/>
    <property type="evidence" value="ECO:0007669"/>
    <property type="project" value="InterPro"/>
</dbReference>
<evidence type="ECO:0000313" key="6">
    <source>
        <dbReference type="Ensembl" id="ENSOMYP00000089234.2"/>
    </source>
</evidence>
<dbReference type="PANTHER" id="PTHR18935">
    <property type="entry name" value="GOLGIN SUBFAMILY A MEMBER 4-LIKE ISOFORM X1"/>
    <property type="match status" value="1"/>
</dbReference>
<evidence type="ECO:0000259" key="5">
    <source>
        <dbReference type="Pfam" id="PF16034"/>
    </source>
</evidence>
<dbReference type="PANTHER" id="PTHR18935:SF7">
    <property type="entry name" value="JANUS KINASE AND MICROTUBULE-INTERACTING PROTEIN 2"/>
    <property type="match status" value="1"/>
</dbReference>
<organism evidence="6 7">
    <name type="scientific">Oncorhynchus mykiss</name>
    <name type="common">Rainbow trout</name>
    <name type="synonym">Salmo gairdneri</name>
    <dbReference type="NCBI Taxonomy" id="8022"/>
    <lineage>
        <taxon>Eukaryota</taxon>
        <taxon>Metazoa</taxon>
        <taxon>Chordata</taxon>
        <taxon>Craniata</taxon>
        <taxon>Vertebrata</taxon>
        <taxon>Euteleostomi</taxon>
        <taxon>Actinopterygii</taxon>
        <taxon>Neopterygii</taxon>
        <taxon>Teleostei</taxon>
        <taxon>Protacanthopterygii</taxon>
        <taxon>Salmoniformes</taxon>
        <taxon>Salmonidae</taxon>
        <taxon>Salmoninae</taxon>
        <taxon>Oncorhynchus</taxon>
    </lineage>
</organism>
<dbReference type="Ensembl" id="ENSOMYT00000097175.2">
    <property type="protein sequence ID" value="ENSOMYP00000089234.2"/>
    <property type="gene ID" value="ENSOMYG00000041188.2"/>
</dbReference>
<evidence type="ECO:0000256" key="3">
    <source>
        <dbReference type="SAM" id="Coils"/>
    </source>
</evidence>
<dbReference type="GO" id="GO:0019900">
    <property type="term" value="F:kinase binding"/>
    <property type="evidence" value="ECO:0007669"/>
    <property type="project" value="InterPro"/>
</dbReference>
<feature type="coiled-coil region" evidence="3">
    <location>
        <begin position="16"/>
        <end position="50"/>
    </location>
</feature>
<gene>
    <name evidence="6" type="primary">LOC110533368</name>
</gene>
<dbReference type="Pfam" id="PF16034">
    <property type="entry name" value="JAKMIP_CC3"/>
    <property type="match status" value="1"/>
</dbReference>
<feature type="coiled-coil region" evidence="3">
    <location>
        <begin position="78"/>
        <end position="109"/>
    </location>
</feature>
<feature type="coiled-coil region" evidence="3">
    <location>
        <begin position="528"/>
        <end position="569"/>
    </location>
</feature>
<dbReference type="InterPro" id="IPR024836">
    <property type="entry name" value="JAKMIP"/>
</dbReference>
<feature type="region of interest" description="Disordered" evidence="4">
    <location>
        <begin position="260"/>
        <end position="281"/>
    </location>
</feature>
<feature type="compositionally biased region" description="Basic and acidic residues" evidence="4">
    <location>
        <begin position="261"/>
        <end position="274"/>
    </location>
</feature>
<reference evidence="6" key="3">
    <citation type="submission" date="2025-09" db="UniProtKB">
        <authorList>
            <consortium name="Ensembl"/>
        </authorList>
    </citation>
    <scope>IDENTIFICATION</scope>
</reference>
<evidence type="ECO:0000256" key="4">
    <source>
        <dbReference type="SAM" id="MobiDB-lite"/>
    </source>
</evidence>
<dbReference type="AlphaFoldDB" id="A0A8C7U502"/>
<feature type="coiled-coil region" evidence="3">
    <location>
        <begin position="391"/>
        <end position="425"/>
    </location>
</feature>
<feature type="coiled-coil region" evidence="3">
    <location>
        <begin position="206"/>
        <end position="247"/>
    </location>
</feature>
<accession>A0A8C7U502</accession>
<proteinExistence type="inferred from homology"/>
<reference evidence="6" key="2">
    <citation type="submission" date="2025-08" db="UniProtKB">
        <authorList>
            <consortium name="Ensembl"/>
        </authorList>
    </citation>
    <scope>IDENTIFICATION</scope>
</reference>
<feature type="coiled-coil region" evidence="3">
    <location>
        <begin position="281"/>
        <end position="364"/>
    </location>
</feature>
<protein>
    <submittedName>
        <fullName evidence="6">Janus kinase and microtubule interacting protein 2</fullName>
    </submittedName>
</protein>
<evidence type="ECO:0000256" key="2">
    <source>
        <dbReference type="ARBA" id="ARBA00023054"/>
    </source>
</evidence>
<keyword evidence="7" id="KW-1185">Reference proteome</keyword>
<evidence type="ECO:0000256" key="1">
    <source>
        <dbReference type="ARBA" id="ARBA00005239"/>
    </source>
</evidence>
<dbReference type="GeneTree" id="ENSGT00940000153713"/>
<dbReference type="InterPro" id="IPR031994">
    <property type="entry name" value="JAKMIP_C"/>
</dbReference>
<feature type="coiled-coil region" evidence="3">
    <location>
        <begin position="474"/>
        <end position="501"/>
    </location>
</feature>
<feature type="domain" description="Janus kinase and microtubule-interacting protein C-terminal" evidence="5">
    <location>
        <begin position="411"/>
        <end position="513"/>
    </location>
</feature>
<evidence type="ECO:0000313" key="7">
    <source>
        <dbReference type="Proteomes" id="UP000694395"/>
    </source>
</evidence>
<name>A0A8C7U502_ONCMY</name>
<dbReference type="Proteomes" id="UP000694395">
    <property type="component" value="Chromosome 10"/>
</dbReference>
<comment type="similarity">
    <text evidence="1">Belongs to the JAKMIP family.</text>
</comment>